<dbReference type="EMBL" id="BGPR01000006">
    <property type="protein sequence ID" value="GBL74671.1"/>
    <property type="molecule type" value="Genomic_DNA"/>
</dbReference>
<accession>A0A4Y2A492</accession>
<keyword evidence="2" id="KW-1185">Reference proteome</keyword>
<dbReference type="AlphaFoldDB" id="A0A4Y2A492"/>
<sequence length="128" mass="14483">MNRRREVYPEEESAASTLPALGFPYKRRAERNSVLCLENESDTSRAYFHVIENAYDDCCFVSEIDCEIDGSLQFLYAALEFPHEANPSSNDAHSLVMKGFLHPGKKQLGLNSDLLQEFCLPPQLPCPK</sequence>
<organism evidence="1 2">
    <name type="scientific">Araneus ventricosus</name>
    <name type="common">Orbweaver spider</name>
    <name type="synonym">Epeira ventricosa</name>
    <dbReference type="NCBI Taxonomy" id="182803"/>
    <lineage>
        <taxon>Eukaryota</taxon>
        <taxon>Metazoa</taxon>
        <taxon>Ecdysozoa</taxon>
        <taxon>Arthropoda</taxon>
        <taxon>Chelicerata</taxon>
        <taxon>Arachnida</taxon>
        <taxon>Araneae</taxon>
        <taxon>Araneomorphae</taxon>
        <taxon>Entelegynae</taxon>
        <taxon>Araneoidea</taxon>
        <taxon>Araneidae</taxon>
        <taxon>Araneus</taxon>
    </lineage>
</organism>
<dbReference type="Proteomes" id="UP000499080">
    <property type="component" value="Unassembled WGS sequence"/>
</dbReference>
<reference evidence="1 2" key="1">
    <citation type="journal article" date="2019" name="Sci. Rep.">
        <title>Orb-weaving spider Araneus ventricosus genome elucidates the spidroin gene catalogue.</title>
        <authorList>
            <person name="Kono N."/>
            <person name="Nakamura H."/>
            <person name="Ohtoshi R."/>
            <person name="Moran D.A.P."/>
            <person name="Shinohara A."/>
            <person name="Yoshida Y."/>
            <person name="Fujiwara M."/>
            <person name="Mori M."/>
            <person name="Tomita M."/>
            <person name="Arakawa K."/>
        </authorList>
    </citation>
    <scope>NUCLEOTIDE SEQUENCE [LARGE SCALE GENOMIC DNA]</scope>
</reference>
<name>A0A4Y2A492_ARAVE</name>
<evidence type="ECO:0000313" key="1">
    <source>
        <dbReference type="EMBL" id="GBL74671.1"/>
    </source>
</evidence>
<proteinExistence type="predicted"/>
<protein>
    <submittedName>
        <fullName evidence="1">Uncharacterized protein</fullName>
    </submittedName>
</protein>
<gene>
    <name evidence="1" type="ORF">AVEN_243560_1</name>
</gene>
<comment type="caution">
    <text evidence="1">The sequence shown here is derived from an EMBL/GenBank/DDBJ whole genome shotgun (WGS) entry which is preliminary data.</text>
</comment>
<evidence type="ECO:0000313" key="2">
    <source>
        <dbReference type="Proteomes" id="UP000499080"/>
    </source>
</evidence>